<protein>
    <recommendedName>
        <fullName evidence="11">Coatomer subunit epsilon</fullName>
    </recommendedName>
</protein>
<keyword evidence="9 11" id="KW-0472">Membrane</keyword>
<dbReference type="PIRSF" id="PIRSF016478">
    <property type="entry name" value="Coatomer_esu"/>
    <property type="match status" value="1"/>
</dbReference>
<proteinExistence type="inferred from homology"/>
<dbReference type="OrthoDB" id="310217at2759"/>
<accession>A0A4Q1BD54</accession>
<dbReference type="GO" id="GO:0006888">
    <property type="term" value="P:endoplasmic reticulum to Golgi vesicle-mediated transport"/>
    <property type="evidence" value="ECO:0007669"/>
    <property type="project" value="TreeGrafter"/>
</dbReference>
<dbReference type="GO" id="GO:0030126">
    <property type="term" value="C:COPI vesicle coat"/>
    <property type="evidence" value="ECO:0007669"/>
    <property type="project" value="TreeGrafter"/>
</dbReference>
<keyword evidence="10 11" id="KW-0968">Cytoplasmic vesicle</keyword>
<dbReference type="FunCoup" id="A0A4Q1BD54">
    <property type="interactions" value="259"/>
</dbReference>
<dbReference type="GO" id="GO:0006891">
    <property type="term" value="P:intra-Golgi vesicle-mediated transport"/>
    <property type="evidence" value="ECO:0007669"/>
    <property type="project" value="TreeGrafter"/>
</dbReference>
<keyword evidence="5 11" id="KW-0963">Cytoplasm</keyword>
<dbReference type="Pfam" id="PF04733">
    <property type="entry name" value="Coatomer_E"/>
    <property type="match status" value="1"/>
</dbReference>
<keyword evidence="7 11" id="KW-0653">Protein transport</keyword>
<evidence type="ECO:0000256" key="6">
    <source>
        <dbReference type="ARBA" id="ARBA00022892"/>
    </source>
</evidence>
<name>A0A4Q1BD54_TREME</name>
<keyword evidence="13" id="KW-1185">Reference proteome</keyword>
<dbReference type="GO" id="GO:0015031">
    <property type="term" value="P:protein transport"/>
    <property type="evidence" value="ECO:0007669"/>
    <property type="project" value="UniProtKB-UniRule"/>
</dbReference>
<dbReference type="InterPro" id="IPR006822">
    <property type="entry name" value="Coatomer_esu"/>
</dbReference>
<evidence type="ECO:0000256" key="5">
    <source>
        <dbReference type="ARBA" id="ARBA00022490"/>
    </source>
</evidence>
<dbReference type="Gene3D" id="1.25.40.10">
    <property type="entry name" value="Tetratricopeptide repeat domain"/>
    <property type="match status" value="1"/>
</dbReference>
<evidence type="ECO:0000256" key="8">
    <source>
        <dbReference type="ARBA" id="ARBA00023034"/>
    </source>
</evidence>
<comment type="similarity">
    <text evidence="3 11">Belongs to the COPE family.</text>
</comment>
<dbReference type="InParanoid" id="A0A4Q1BD54"/>
<evidence type="ECO:0000256" key="10">
    <source>
        <dbReference type="ARBA" id="ARBA00023329"/>
    </source>
</evidence>
<dbReference type="STRING" id="5217.A0A4Q1BD54"/>
<evidence type="ECO:0000256" key="7">
    <source>
        <dbReference type="ARBA" id="ARBA00022927"/>
    </source>
</evidence>
<dbReference type="GO" id="GO:0000139">
    <property type="term" value="C:Golgi membrane"/>
    <property type="evidence" value="ECO:0007669"/>
    <property type="project" value="UniProtKB-SubCell"/>
</dbReference>
<sequence>MEADPLFLVKQLFYQASYEACITESISPISPPDPSFPEHLHRTLYAARAHLALHPSNPSAALELLTQLPDPSVPSARAVTALAKYVSGEDKASKVEELRDLVLELEGDEGDKTEEGVVRVIAATVFILENEKEEAVATLTEGCAKEDLECIALLVQLLLSMERRDLAQSAYASAKKIGNDSALVQAIEAWIGLKTGARPLHQSYYYYEELYQLPSGRTPPVLASHAAAHLLLGHVEEAKADVVEASQRQGGDSHPDVLAIGTSLRMEGYSEKLATLAGQHPFAVDLKNKNLEFDEAAAKFAISA</sequence>
<evidence type="ECO:0000256" key="1">
    <source>
        <dbReference type="ARBA" id="ARBA00004255"/>
    </source>
</evidence>
<gene>
    <name evidence="12" type="ORF">M231_06985</name>
</gene>
<keyword evidence="6 11" id="KW-0931">ER-Golgi transport</keyword>
<evidence type="ECO:0000256" key="9">
    <source>
        <dbReference type="ARBA" id="ARBA00023136"/>
    </source>
</evidence>
<evidence type="ECO:0000256" key="2">
    <source>
        <dbReference type="ARBA" id="ARBA00004347"/>
    </source>
</evidence>
<keyword evidence="4 11" id="KW-0813">Transport</keyword>
<dbReference type="Proteomes" id="UP000289152">
    <property type="component" value="Unassembled WGS sequence"/>
</dbReference>
<comment type="function">
    <text evidence="11">The coatomer is a cytosolic protein complex that binds to dilysine motifs and reversibly associates with Golgi non-clathrin-coated vesicles, which further mediate biosynthetic protein transport from the ER, via the Golgi up to the trans Golgi network. The coatomer complex is required for budding from Golgi membranes, and is essential for the retrograde Golgi-to-ER transport of dilysine-tagged proteins.</text>
</comment>
<dbReference type="PANTHER" id="PTHR10805:SF0">
    <property type="entry name" value="COATOMER SUBUNIT EPSILON"/>
    <property type="match status" value="1"/>
</dbReference>
<evidence type="ECO:0000256" key="4">
    <source>
        <dbReference type="ARBA" id="ARBA00022448"/>
    </source>
</evidence>
<dbReference type="GO" id="GO:0005198">
    <property type="term" value="F:structural molecule activity"/>
    <property type="evidence" value="ECO:0007669"/>
    <property type="project" value="UniProtKB-UniRule"/>
</dbReference>
<dbReference type="InterPro" id="IPR011990">
    <property type="entry name" value="TPR-like_helical_dom_sf"/>
</dbReference>
<dbReference type="GO" id="GO:0006890">
    <property type="term" value="P:retrograde vesicle-mediated transport, Golgi to endoplasmic reticulum"/>
    <property type="evidence" value="ECO:0007669"/>
    <property type="project" value="UniProtKB-UniRule"/>
</dbReference>
<dbReference type="EMBL" id="SDIL01000123">
    <property type="protein sequence ID" value="RXK35744.1"/>
    <property type="molecule type" value="Genomic_DNA"/>
</dbReference>
<dbReference type="VEuPathDB" id="FungiDB:TREMEDRAFT_26049"/>
<dbReference type="AlphaFoldDB" id="A0A4Q1BD54"/>
<evidence type="ECO:0000313" key="12">
    <source>
        <dbReference type="EMBL" id="RXK35744.1"/>
    </source>
</evidence>
<reference evidence="12 13" key="1">
    <citation type="submission" date="2016-06" db="EMBL/GenBank/DDBJ databases">
        <title>Evolution of pathogenesis and genome organization in the Tremellales.</title>
        <authorList>
            <person name="Cuomo C."/>
            <person name="Litvintseva A."/>
            <person name="Heitman J."/>
            <person name="Chen Y."/>
            <person name="Sun S."/>
            <person name="Springer D."/>
            <person name="Dromer F."/>
            <person name="Young S."/>
            <person name="Zeng Q."/>
            <person name="Chapman S."/>
            <person name="Gujja S."/>
            <person name="Saif S."/>
            <person name="Birren B."/>
        </authorList>
    </citation>
    <scope>NUCLEOTIDE SEQUENCE [LARGE SCALE GENOMIC DNA]</scope>
    <source>
        <strain evidence="12 13">ATCC 28783</strain>
    </source>
</reference>
<keyword evidence="8 11" id="KW-0333">Golgi apparatus</keyword>
<dbReference type="PANTHER" id="PTHR10805">
    <property type="entry name" value="COATOMER SUBUNIT EPSILON"/>
    <property type="match status" value="1"/>
</dbReference>
<evidence type="ECO:0000313" key="13">
    <source>
        <dbReference type="Proteomes" id="UP000289152"/>
    </source>
</evidence>
<evidence type="ECO:0000256" key="11">
    <source>
        <dbReference type="PIRNR" id="PIRNR016478"/>
    </source>
</evidence>
<organism evidence="12 13">
    <name type="scientific">Tremella mesenterica</name>
    <name type="common">Jelly fungus</name>
    <dbReference type="NCBI Taxonomy" id="5217"/>
    <lineage>
        <taxon>Eukaryota</taxon>
        <taxon>Fungi</taxon>
        <taxon>Dikarya</taxon>
        <taxon>Basidiomycota</taxon>
        <taxon>Agaricomycotina</taxon>
        <taxon>Tremellomycetes</taxon>
        <taxon>Tremellales</taxon>
        <taxon>Tremellaceae</taxon>
        <taxon>Tremella</taxon>
    </lineage>
</organism>
<comment type="caution">
    <text evidence="12">The sequence shown here is derived from an EMBL/GenBank/DDBJ whole genome shotgun (WGS) entry which is preliminary data.</text>
</comment>
<evidence type="ECO:0000256" key="3">
    <source>
        <dbReference type="ARBA" id="ARBA00008827"/>
    </source>
</evidence>
<comment type="subcellular location">
    <subcellularLocation>
        <location evidence="2">Cytoplasmic vesicle</location>
        <location evidence="2">COPI-coated vesicle membrane</location>
        <topology evidence="2">Peripheral membrane protein</topology>
        <orientation evidence="2">Cytoplasmic side</orientation>
    </subcellularLocation>
    <subcellularLocation>
        <location evidence="1">Golgi apparatus membrane</location>
        <topology evidence="1">Peripheral membrane protein</topology>
        <orientation evidence="1">Cytoplasmic side</orientation>
    </subcellularLocation>
</comment>